<gene>
    <name evidence="1" type="ORF">M6B38_397165</name>
</gene>
<dbReference type="AlphaFoldDB" id="A0AAX6FWR5"/>
<accession>A0AAX6FWR5</accession>
<keyword evidence="2" id="KW-1185">Reference proteome</keyword>
<evidence type="ECO:0000313" key="1">
    <source>
        <dbReference type="EMBL" id="KAJ6820468.1"/>
    </source>
</evidence>
<dbReference type="EMBL" id="JANAVB010025598">
    <property type="protein sequence ID" value="KAJ6820468.1"/>
    <property type="molecule type" value="Genomic_DNA"/>
</dbReference>
<name>A0AAX6FWR5_IRIPA</name>
<organism evidence="1 2">
    <name type="scientific">Iris pallida</name>
    <name type="common">Sweet iris</name>
    <dbReference type="NCBI Taxonomy" id="29817"/>
    <lineage>
        <taxon>Eukaryota</taxon>
        <taxon>Viridiplantae</taxon>
        <taxon>Streptophyta</taxon>
        <taxon>Embryophyta</taxon>
        <taxon>Tracheophyta</taxon>
        <taxon>Spermatophyta</taxon>
        <taxon>Magnoliopsida</taxon>
        <taxon>Liliopsida</taxon>
        <taxon>Asparagales</taxon>
        <taxon>Iridaceae</taxon>
        <taxon>Iridoideae</taxon>
        <taxon>Irideae</taxon>
        <taxon>Iris</taxon>
    </lineage>
</organism>
<reference evidence="1" key="1">
    <citation type="journal article" date="2023" name="GigaByte">
        <title>Genome assembly of the bearded iris, Iris pallida Lam.</title>
        <authorList>
            <person name="Bruccoleri R.E."/>
            <person name="Oakeley E.J."/>
            <person name="Faust A.M.E."/>
            <person name="Altorfer M."/>
            <person name="Dessus-Babus S."/>
            <person name="Burckhardt D."/>
            <person name="Oertli M."/>
            <person name="Naumann U."/>
            <person name="Petersen F."/>
            <person name="Wong J."/>
        </authorList>
    </citation>
    <scope>NUCLEOTIDE SEQUENCE</scope>
    <source>
        <strain evidence="1">GSM-AAB239-AS_SAM_17_03QT</strain>
    </source>
</reference>
<protein>
    <submittedName>
        <fullName evidence="1">Uncharacterized protein</fullName>
    </submittedName>
</protein>
<sequence length="64" mass="7717">MTKFWSCDLRTTHDISPYVEFMGVPKTKHIFRLLNRWKVVSRWKKPTNFGYRKQTSSSVLIQQL</sequence>
<proteinExistence type="predicted"/>
<dbReference type="Proteomes" id="UP001140949">
    <property type="component" value="Unassembled WGS sequence"/>
</dbReference>
<reference evidence="1" key="2">
    <citation type="submission" date="2023-04" db="EMBL/GenBank/DDBJ databases">
        <authorList>
            <person name="Bruccoleri R.E."/>
            <person name="Oakeley E.J."/>
            <person name="Faust A.-M."/>
            <person name="Dessus-Babus S."/>
            <person name="Altorfer M."/>
            <person name="Burckhardt D."/>
            <person name="Oertli M."/>
            <person name="Naumann U."/>
            <person name="Petersen F."/>
            <person name="Wong J."/>
        </authorList>
    </citation>
    <scope>NUCLEOTIDE SEQUENCE</scope>
    <source>
        <strain evidence="1">GSM-AAB239-AS_SAM_17_03QT</strain>
        <tissue evidence="1">Leaf</tissue>
    </source>
</reference>
<evidence type="ECO:0000313" key="2">
    <source>
        <dbReference type="Proteomes" id="UP001140949"/>
    </source>
</evidence>
<comment type="caution">
    <text evidence="1">The sequence shown here is derived from an EMBL/GenBank/DDBJ whole genome shotgun (WGS) entry which is preliminary data.</text>
</comment>